<evidence type="ECO:0000313" key="2">
    <source>
        <dbReference type="Proteomes" id="UP001057998"/>
    </source>
</evidence>
<dbReference type="GO" id="GO:0003677">
    <property type="term" value="F:DNA binding"/>
    <property type="evidence" value="ECO:0007669"/>
    <property type="project" value="UniProtKB-KW"/>
</dbReference>
<dbReference type="EMBL" id="CP101508">
    <property type="protein sequence ID" value="UTV29094.1"/>
    <property type="molecule type" value="Genomic_DNA"/>
</dbReference>
<dbReference type="SUPFAM" id="SSF142906">
    <property type="entry name" value="YjbR-like"/>
    <property type="match status" value="1"/>
</dbReference>
<dbReference type="PANTHER" id="PTHR35145">
    <property type="entry name" value="CYTOPLASMIC PROTEIN-RELATED"/>
    <property type="match status" value="1"/>
</dbReference>
<gene>
    <name evidence="1" type="ORF">NNL38_07680</name>
</gene>
<dbReference type="Gene3D" id="3.90.1150.30">
    <property type="match status" value="1"/>
</dbReference>
<dbReference type="InterPro" id="IPR007351">
    <property type="entry name" value="YjbR"/>
</dbReference>
<proteinExistence type="predicted"/>
<dbReference type="RefSeq" id="WP_255390423.1">
    <property type="nucleotide sequence ID" value="NZ_CP101508.1"/>
</dbReference>
<name>A0ABY5GK83_9GAMM</name>
<dbReference type="InterPro" id="IPR058532">
    <property type="entry name" value="YjbR/MT2646/Rv2570-like"/>
</dbReference>
<keyword evidence="1" id="KW-0238">DNA-binding</keyword>
<sequence>MESQQLESYLNQFPGAQASYPFGPEALVYKVCGKMFALVGEHQGEARVTVKCQPADGELLVSQFHGIVPGYYMNKRHWITISLASDVDAAMVCDLAEKSYALVVSKLKKADRESLAVAGV</sequence>
<dbReference type="Proteomes" id="UP001057998">
    <property type="component" value="Chromosome 1"/>
</dbReference>
<keyword evidence="2" id="KW-1185">Reference proteome</keyword>
<dbReference type="PANTHER" id="PTHR35145:SF1">
    <property type="entry name" value="CYTOPLASMIC PROTEIN"/>
    <property type="match status" value="1"/>
</dbReference>
<protein>
    <submittedName>
        <fullName evidence="1">MmcQ/YjbR family DNA-binding protein</fullName>
    </submittedName>
</protein>
<evidence type="ECO:0000313" key="1">
    <source>
        <dbReference type="EMBL" id="UTV29094.1"/>
    </source>
</evidence>
<organism evidence="1 2">
    <name type="scientific">Photobacterium atrarenae</name>
    <dbReference type="NCBI Taxonomy" id="865757"/>
    <lineage>
        <taxon>Bacteria</taxon>
        <taxon>Pseudomonadati</taxon>
        <taxon>Pseudomonadota</taxon>
        <taxon>Gammaproteobacteria</taxon>
        <taxon>Vibrionales</taxon>
        <taxon>Vibrionaceae</taxon>
        <taxon>Photobacterium</taxon>
    </lineage>
</organism>
<reference evidence="1" key="1">
    <citation type="submission" date="2022-07" db="EMBL/GenBank/DDBJ databases">
        <title>Genome sequencing of Photobacterium atrarenae GJH2-4.</title>
        <authorList>
            <person name="Park S.-J."/>
        </authorList>
    </citation>
    <scope>NUCLEOTIDE SEQUENCE</scope>
    <source>
        <strain evidence="1">GJH2-4</strain>
    </source>
</reference>
<dbReference type="Pfam" id="PF04237">
    <property type="entry name" value="YjbR"/>
    <property type="match status" value="1"/>
</dbReference>
<dbReference type="InterPro" id="IPR038056">
    <property type="entry name" value="YjbR-like_sf"/>
</dbReference>
<accession>A0ABY5GK83</accession>